<comment type="function">
    <text evidence="2">Destroys radicals which are normally produced within the cells and which are toxic to biological systems. May play a role in favoring mycobacterial survival in phagocytes.</text>
</comment>
<keyword evidence="3" id="KW-0186">Copper</keyword>
<keyword evidence="8" id="KW-1185">Reference proteome</keyword>
<dbReference type="InterPro" id="IPR001424">
    <property type="entry name" value="SOD_Cu_Zn_dom"/>
</dbReference>
<evidence type="ECO:0000259" key="6">
    <source>
        <dbReference type="Pfam" id="PF00080"/>
    </source>
</evidence>
<keyword evidence="3" id="KW-0862">Zinc</keyword>
<dbReference type="PROSITE" id="PS00332">
    <property type="entry name" value="SOD_CU_ZN_2"/>
    <property type="match status" value="1"/>
</dbReference>
<keyword evidence="5" id="KW-0732">Signal</keyword>
<evidence type="ECO:0000313" key="7">
    <source>
        <dbReference type="EMBL" id="MFB9676215.1"/>
    </source>
</evidence>
<name>A0ABV5TCT0_9ACTN</name>
<dbReference type="RefSeq" id="WP_344748183.1">
    <property type="nucleotide sequence ID" value="NZ_BAAAWW010000148.1"/>
</dbReference>
<evidence type="ECO:0000256" key="5">
    <source>
        <dbReference type="SAM" id="SignalP"/>
    </source>
</evidence>
<evidence type="ECO:0000256" key="2">
    <source>
        <dbReference type="ARBA" id="ARBA00024900"/>
    </source>
</evidence>
<dbReference type="Pfam" id="PF00080">
    <property type="entry name" value="Sod_Cu"/>
    <property type="match status" value="1"/>
</dbReference>
<comment type="caution">
    <text evidence="7">The sequence shown here is derived from an EMBL/GenBank/DDBJ whole genome shotgun (WGS) entry which is preliminary data.</text>
</comment>
<accession>A0ABV5TCT0</accession>
<dbReference type="EMBL" id="JBHMBS010000004">
    <property type="protein sequence ID" value="MFB9676215.1"/>
    <property type="molecule type" value="Genomic_DNA"/>
</dbReference>
<dbReference type="InterPro" id="IPR018152">
    <property type="entry name" value="SOD_Cu/Zn_BS"/>
</dbReference>
<dbReference type="Gene3D" id="2.60.40.200">
    <property type="entry name" value="Superoxide dismutase, copper/zinc binding domain"/>
    <property type="match status" value="1"/>
</dbReference>
<gene>
    <name evidence="7" type="ORF">ACFFRH_12020</name>
</gene>
<protein>
    <recommendedName>
        <fullName evidence="3">Superoxide dismutase [Cu-Zn]</fullName>
        <ecNumber evidence="3">1.15.1.1</ecNumber>
    </recommendedName>
</protein>
<dbReference type="CDD" id="cd00305">
    <property type="entry name" value="Cu-Zn_Superoxide_Dismutase"/>
    <property type="match status" value="1"/>
</dbReference>
<organism evidence="7 8">
    <name type="scientific">Streptosporangium vulgare</name>
    <dbReference type="NCBI Taxonomy" id="46190"/>
    <lineage>
        <taxon>Bacteria</taxon>
        <taxon>Bacillati</taxon>
        <taxon>Actinomycetota</taxon>
        <taxon>Actinomycetes</taxon>
        <taxon>Streptosporangiales</taxon>
        <taxon>Streptosporangiaceae</taxon>
        <taxon>Streptosporangium</taxon>
    </lineage>
</organism>
<reference evidence="7 8" key="1">
    <citation type="submission" date="2024-09" db="EMBL/GenBank/DDBJ databases">
        <authorList>
            <person name="Sun Q."/>
            <person name="Mori K."/>
        </authorList>
    </citation>
    <scope>NUCLEOTIDE SEQUENCE [LARGE SCALE GENOMIC DNA]</scope>
    <source>
        <strain evidence="7 8">JCM 3028</strain>
    </source>
</reference>
<evidence type="ECO:0000313" key="8">
    <source>
        <dbReference type="Proteomes" id="UP001589610"/>
    </source>
</evidence>
<sequence length="208" mass="21129">MLHRTCLALIVALGAPAAGAGTVAAAQAISWTPRISQGSATAEAVIKNTDGKTIGSLRIEDEPAGKSTLTITVAGLRAGYHGFHVHAKGVCDPKAIDPVTRSPFSSAGAHFSISPTTHSGHSGDLPNLLVGADGTGEATVVTDRFRVGQLFDADGSSIVVHALPDNHSNIPDRYSHQGPPSGVGPDAETLKAGDSGGRVACGVITRNQ</sequence>
<evidence type="ECO:0000256" key="1">
    <source>
        <dbReference type="ARBA" id="ARBA00010457"/>
    </source>
</evidence>
<dbReference type="EC" id="1.15.1.1" evidence="3"/>
<comment type="cofactor">
    <cofactor evidence="3">
        <name>Cu cation</name>
        <dbReference type="ChEBI" id="CHEBI:23378"/>
    </cofactor>
    <text evidence="3">Binds 1 copper ion per subunit.</text>
</comment>
<evidence type="ECO:0000256" key="3">
    <source>
        <dbReference type="RuleBase" id="RU000393"/>
    </source>
</evidence>
<comment type="cofactor">
    <cofactor evidence="3">
        <name>Zn(2+)</name>
        <dbReference type="ChEBI" id="CHEBI:29105"/>
    </cofactor>
    <text evidence="3">Binds 1 zinc ion per subunit.</text>
</comment>
<dbReference type="InterPro" id="IPR024134">
    <property type="entry name" value="SOD_Cu/Zn_/chaperone"/>
</dbReference>
<dbReference type="InterPro" id="IPR036423">
    <property type="entry name" value="SOD-like_Cu/Zn_dom_sf"/>
</dbReference>
<keyword evidence="3" id="KW-0479">Metal-binding</keyword>
<proteinExistence type="inferred from homology"/>
<keyword evidence="3" id="KW-0560">Oxidoreductase</keyword>
<dbReference type="Proteomes" id="UP001589610">
    <property type="component" value="Unassembled WGS sequence"/>
</dbReference>
<comment type="similarity">
    <text evidence="1 3">Belongs to the Cu-Zn superoxide dismutase family.</text>
</comment>
<evidence type="ECO:0000256" key="4">
    <source>
        <dbReference type="SAM" id="MobiDB-lite"/>
    </source>
</evidence>
<comment type="catalytic activity">
    <reaction evidence="3">
        <text>2 superoxide + 2 H(+) = H2O2 + O2</text>
        <dbReference type="Rhea" id="RHEA:20696"/>
        <dbReference type="ChEBI" id="CHEBI:15378"/>
        <dbReference type="ChEBI" id="CHEBI:15379"/>
        <dbReference type="ChEBI" id="CHEBI:16240"/>
        <dbReference type="ChEBI" id="CHEBI:18421"/>
        <dbReference type="EC" id="1.15.1.1"/>
    </reaction>
</comment>
<feature type="region of interest" description="Disordered" evidence="4">
    <location>
        <begin position="169"/>
        <end position="195"/>
    </location>
</feature>
<feature type="signal peptide" evidence="5">
    <location>
        <begin position="1"/>
        <end position="20"/>
    </location>
</feature>
<dbReference type="SUPFAM" id="SSF49329">
    <property type="entry name" value="Cu,Zn superoxide dismutase-like"/>
    <property type="match status" value="1"/>
</dbReference>
<dbReference type="PANTHER" id="PTHR10003">
    <property type="entry name" value="SUPEROXIDE DISMUTASE CU-ZN -RELATED"/>
    <property type="match status" value="1"/>
</dbReference>
<feature type="domain" description="Superoxide dismutase copper/zinc binding" evidence="6">
    <location>
        <begin position="55"/>
        <end position="204"/>
    </location>
</feature>
<feature type="chain" id="PRO_5047066281" description="Superoxide dismutase [Cu-Zn]" evidence="5">
    <location>
        <begin position="21"/>
        <end position="208"/>
    </location>
</feature>